<keyword evidence="5 11" id="KW-0479">Metal-binding</keyword>
<dbReference type="InterPro" id="IPR043128">
    <property type="entry name" value="Rev_trsase/Diguanyl_cyclase"/>
</dbReference>
<organism evidence="13 14">
    <name type="scientific">Methanogenium organophilum</name>
    <dbReference type="NCBI Taxonomy" id="2199"/>
    <lineage>
        <taxon>Archaea</taxon>
        <taxon>Methanobacteriati</taxon>
        <taxon>Methanobacteriota</taxon>
        <taxon>Stenosarchaea group</taxon>
        <taxon>Methanomicrobia</taxon>
        <taxon>Methanomicrobiales</taxon>
        <taxon>Methanomicrobiaceae</taxon>
        <taxon>Methanogenium</taxon>
    </lineage>
</organism>
<dbReference type="InterPro" id="IPR024728">
    <property type="entry name" value="PolY_HhH_motif"/>
</dbReference>
<dbReference type="EC" id="2.7.7.7" evidence="11"/>
<dbReference type="Pfam" id="PF00817">
    <property type="entry name" value="IMS"/>
    <property type="match status" value="1"/>
</dbReference>
<comment type="function">
    <text evidence="11">Poorly processive, error-prone DNA polymerase involved in untargeted mutagenesis. Copies undamaged DNA at stalled replication forks, which arise in vivo from mismatched or misaligned primer ends. These misaligned primers can be extended by PolIV. Exhibits no 3'-5' exonuclease (proofreading) activity. May be involved in translesional synthesis.</text>
</comment>
<evidence type="ECO:0000256" key="7">
    <source>
        <dbReference type="ARBA" id="ARBA00022842"/>
    </source>
</evidence>
<feature type="binding site" evidence="11">
    <location>
        <position position="112"/>
    </location>
    <ligand>
        <name>Mg(2+)</name>
        <dbReference type="ChEBI" id="CHEBI:18420"/>
    </ligand>
</feature>
<evidence type="ECO:0000256" key="10">
    <source>
        <dbReference type="ARBA" id="ARBA00049244"/>
    </source>
</evidence>
<evidence type="ECO:0000256" key="3">
    <source>
        <dbReference type="ARBA" id="ARBA00022695"/>
    </source>
</evidence>
<dbReference type="Gene3D" id="1.10.150.20">
    <property type="entry name" value="5' to 3' exonuclease, C-terminal subdomain"/>
    <property type="match status" value="1"/>
</dbReference>
<keyword evidence="2 11" id="KW-0808">Transferase</keyword>
<keyword evidence="11" id="KW-0238">DNA-binding</keyword>
<keyword evidence="9 11" id="KW-0234">DNA repair</keyword>
<dbReference type="GO" id="GO:0000287">
    <property type="term" value="F:magnesium ion binding"/>
    <property type="evidence" value="ECO:0007669"/>
    <property type="project" value="UniProtKB-UniRule"/>
</dbReference>
<evidence type="ECO:0000313" key="13">
    <source>
        <dbReference type="EMBL" id="WAI00276.1"/>
    </source>
</evidence>
<dbReference type="FunFam" id="3.30.1490.100:FF:000004">
    <property type="entry name" value="DNA polymerase IV"/>
    <property type="match status" value="1"/>
</dbReference>
<dbReference type="Gene3D" id="3.40.1170.60">
    <property type="match status" value="1"/>
</dbReference>
<comment type="similarity">
    <text evidence="1 11">Belongs to the DNA polymerase type-Y family.</text>
</comment>
<keyword evidence="3 11" id="KW-0548">Nucleotidyltransferase</keyword>
<feature type="site" description="Substrate discrimination" evidence="11">
    <location>
        <position position="19"/>
    </location>
</feature>
<evidence type="ECO:0000256" key="6">
    <source>
        <dbReference type="ARBA" id="ARBA00022763"/>
    </source>
</evidence>
<keyword evidence="4 11" id="KW-0235">DNA replication</keyword>
<comment type="cofactor">
    <cofactor evidence="11">
        <name>Mg(2+)</name>
        <dbReference type="ChEBI" id="CHEBI:18420"/>
    </cofactor>
    <text evidence="11">Binds 2 magnesium ions per subunit.</text>
</comment>
<dbReference type="GO" id="GO:0042276">
    <property type="term" value="P:error-prone translesion synthesis"/>
    <property type="evidence" value="ECO:0007669"/>
    <property type="project" value="TreeGrafter"/>
</dbReference>
<dbReference type="GO" id="GO:0006261">
    <property type="term" value="P:DNA-templated DNA replication"/>
    <property type="evidence" value="ECO:0007669"/>
    <property type="project" value="UniProtKB-UniRule"/>
</dbReference>
<comment type="subcellular location">
    <subcellularLocation>
        <location evidence="11">Cytoplasm</location>
    </subcellularLocation>
</comment>
<evidence type="ECO:0000256" key="11">
    <source>
        <dbReference type="HAMAP-Rule" id="MF_01113"/>
    </source>
</evidence>
<dbReference type="EMBL" id="CP113361">
    <property type="protein sequence ID" value="WAI00276.1"/>
    <property type="molecule type" value="Genomic_DNA"/>
</dbReference>
<dbReference type="Pfam" id="PF11798">
    <property type="entry name" value="IMS_HHH"/>
    <property type="match status" value="1"/>
</dbReference>
<dbReference type="GO" id="GO:0003684">
    <property type="term" value="F:damaged DNA binding"/>
    <property type="evidence" value="ECO:0007669"/>
    <property type="project" value="InterPro"/>
</dbReference>
<keyword evidence="11" id="KW-0963">Cytoplasm</keyword>
<dbReference type="HAMAP" id="MF_01113">
    <property type="entry name" value="DNApol_IV"/>
    <property type="match status" value="1"/>
</dbReference>
<name>A0A9X9S2B8_METOG</name>
<proteinExistence type="inferred from homology"/>
<dbReference type="PANTHER" id="PTHR11076">
    <property type="entry name" value="DNA REPAIR POLYMERASE UMUC / TRANSFERASE FAMILY MEMBER"/>
    <property type="match status" value="1"/>
</dbReference>
<protein>
    <recommendedName>
        <fullName evidence="11">DNA polymerase IV</fullName>
        <shortName evidence="11">Pol IV</shortName>
        <ecNumber evidence="11">2.7.7.7</ecNumber>
    </recommendedName>
</protein>
<dbReference type="PROSITE" id="PS50173">
    <property type="entry name" value="UMUC"/>
    <property type="match status" value="1"/>
</dbReference>
<feature type="active site" evidence="11">
    <location>
        <position position="113"/>
    </location>
</feature>
<comment type="subunit">
    <text evidence="11">Monomer.</text>
</comment>
<accession>A0A9X9S2B8</accession>
<keyword evidence="14" id="KW-1185">Reference proteome</keyword>
<feature type="binding site" evidence="11">
    <location>
        <position position="14"/>
    </location>
    <ligand>
        <name>Mg(2+)</name>
        <dbReference type="ChEBI" id="CHEBI:18420"/>
    </ligand>
</feature>
<dbReference type="SUPFAM" id="SSF56672">
    <property type="entry name" value="DNA/RNA polymerases"/>
    <property type="match status" value="1"/>
</dbReference>
<dbReference type="Proteomes" id="UP001163096">
    <property type="component" value="Chromosome"/>
</dbReference>
<dbReference type="Gene3D" id="3.30.1490.100">
    <property type="entry name" value="DNA polymerase, Y-family, little finger domain"/>
    <property type="match status" value="1"/>
</dbReference>
<evidence type="ECO:0000256" key="9">
    <source>
        <dbReference type="ARBA" id="ARBA00023204"/>
    </source>
</evidence>
<dbReference type="GO" id="GO:0003887">
    <property type="term" value="F:DNA-directed DNA polymerase activity"/>
    <property type="evidence" value="ECO:0007669"/>
    <property type="project" value="UniProtKB-UniRule"/>
</dbReference>
<reference evidence="13" key="1">
    <citation type="submission" date="2022-11" db="EMBL/GenBank/DDBJ databases">
        <title>Complete genome sequence of Methanogenium organophilum DSM 3596.</title>
        <authorList>
            <person name="Chen S.-C."/>
            <person name="Lai S.-J."/>
            <person name="You Y.-T."/>
        </authorList>
    </citation>
    <scope>NUCLEOTIDE SEQUENCE</scope>
    <source>
        <strain evidence="13">DSM 3596</strain>
    </source>
</reference>
<sequence length="367" mass="39880">MRRTETRRIILHVDMDSFFASVEVRENPALKGLPVVVGADPKGGTGRGVVCTCSYEARRYGIRSAMPISEAYVRCPEAVYLPVSHDLYREVSGDIMDAIRPFADAFAQVSVDEAYCDISSCGTYAAAEEIGTEIRHLVKERQGITCSVGIGPNKTIAKIASDFNKPDGMTIVHPDDAAAFLAPLPVRKIPGIGKKAEERLASLGIATAGELAKADPLRLKDVLGKWGGVMHAKANGIDNTPVSGRGERKSIGKEYTFPEDVTDRELLCRNLAILSAEVCRRLRKEGGRCRTVTVKIRYRGFTTRTKAFSFAHATNCEDAILHTAESLLLPFLTKTPVRLIGVSVSGLERTCSGQMTLDMFSGGSNRI</sequence>
<keyword evidence="8 11" id="KW-0239">DNA-directed DNA polymerase</keyword>
<dbReference type="CDD" id="cd03586">
    <property type="entry name" value="PolY_Pol_IV_kappa"/>
    <property type="match status" value="1"/>
</dbReference>
<dbReference type="InterPro" id="IPR036775">
    <property type="entry name" value="DNA_pol_Y-fam_lit_finger_sf"/>
</dbReference>
<dbReference type="NCBIfam" id="NF002677">
    <property type="entry name" value="PRK02406.1"/>
    <property type="match status" value="1"/>
</dbReference>
<dbReference type="InterPro" id="IPR022880">
    <property type="entry name" value="DNApol_IV"/>
</dbReference>
<keyword evidence="7 11" id="KW-0460">Magnesium</keyword>
<evidence type="ECO:0000256" key="8">
    <source>
        <dbReference type="ARBA" id="ARBA00022932"/>
    </source>
</evidence>
<evidence type="ECO:0000256" key="5">
    <source>
        <dbReference type="ARBA" id="ARBA00022723"/>
    </source>
</evidence>
<dbReference type="GO" id="GO:0006281">
    <property type="term" value="P:DNA repair"/>
    <property type="evidence" value="ECO:0007669"/>
    <property type="project" value="UniProtKB-UniRule"/>
</dbReference>
<gene>
    <name evidence="13" type="primary">dinB</name>
    <name evidence="11" type="synonym">dbh</name>
    <name evidence="13" type="ORF">OU421_07485</name>
</gene>
<feature type="domain" description="UmuC" evidence="12">
    <location>
        <begin position="10"/>
        <end position="193"/>
    </location>
</feature>
<dbReference type="PANTHER" id="PTHR11076:SF33">
    <property type="entry name" value="DNA POLYMERASE KAPPA"/>
    <property type="match status" value="1"/>
</dbReference>
<evidence type="ECO:0000313" key="14">
    <source>
        <dbReference type="Proteomes" id="UP001163096"/>
    </source>
</evidence>
<keyword evidence="6 11" id="KW-0227">DNA damage</keyword>
<evidence type="ECO:0000256" key="4">
    <source>
        <dbReference type="ARBA" id="ARBA00022705"/>
    </source>
</evidence>
<dbReference type="InterPro" id="IPR001126">
    <property type="entry name" value="UmuC"/>
</dbReference>
<dbReference type="InterPro" id="IPR050116">
    <property type="entry name" value="DNA_polymerase-Y"/>
</dbReference>
<dbReference type="AlphaFoldDB" id="A0A9X9S2B8"/>
<evidence type="ECO:0000256" key="2">
    <source>
        <dbReference type="ARBA" id="ARBA00022679"/>
    </source>
</evidence>
<dbReference type="GO" id="GO:0005737">
    <property type="term" value="C:cytoplasm"/>
    <property type="evidence" value="ECO:0007669"/>
    <property type="project" value="UniProtKB-SubCell"/>
</dbReference>
<comment type="catalytic activity">
    <reaction evidence="10 11">
        <text>DNA(n) + a 2'-deoxyribonucleoside 5'-triphosphate = DNA(n+1) + diphosphate</text>
        <dbReference type="Rhea" id="RHEA:22508"/>
        <dbReference type="Rhea" id="RHEA-COMP:17339"/>
        <dbReference type="Rhea" id="RHEA-COMP:17340"/>
        <dbReference type="ChEBI" id="CHEBI:33019"/>
        <dbReference type="ChEBI" id="CHEBI:61560"/>
        <dbReference type="ChEBI" id="CHEBI:173112"/>
        <dbReference type="EC" id="2.7.7.7"/>
    </reaction>
</comment>
<evidence type="ECO:0000256" key="1">
    <source>
        <dbReference type="ARBA" id="ARBA00010945"/>
    </source>
</evidence>
<dbReference type="RefSeq" id="WP_268185449.1">
    <property type="nucleotide sequence ID" value="NZ_CP113361.1"/>
</dbReference>
<dbReference type="GeneID" id="76834933"/>
<dbReference type="InterPro" id="IPR017961">
    <property type="entry name" value="DNA_pol_Y-fam_little_finger"/>
</dbReference>
<evidence type="ECO:0000259" key="12">
    <source>
        <dbReference type="PROSITE" id="PS50173"/>
    </source>
</evidence>
<dbReference type="InterPro" id="IPR043502">
    <property type="entry name" value="DNA/RNA_pol_sf"/>
</dbReference>
<keyword evidence="11" id="KW-0515">Mutator protein</keyword>
<dbReference type="Gene3D" id="3.30.70.270">
    <property type="match status" value="1"/>
</dbReference>
<dbReference type="Pfam" id="PF11799">
    <property type="entry name" value="IMS_C"/>
    <property type="match status" value="1"/>
</dbReference>
<dbReference type="KEGG" id="mou:OU421_07485"/>
<dbReference type="SUPFAM" id="SSF100879">
    <property type="entry name" value="Lesion bypass DNA polymerase (Y-family), little finger domain"/>
    <property type="match status" value="1"/>
</dbReference>